<reference evidence="1" key="1">
    <citation type="submission" date="2022-04" db="EMBL/GenBank/DDBJ databases">
        <title>Chromosome-scale genome assembly of Holotrichia oblita Faldermann.</title>
        <authorList>
            <person name="Rongchong L."/>
        </authorList>
    </citation>
    <scope>NUCLEOTIDE SEQUENCE</scope>
    <source>
        <strain evidence="1">81SQS9</strain>
    </source>
</reference>
<keyword evidence="1" id="KW-0647">Proteasome</keyword>
<accession>A0ACB9TZI3</accession>
<protein>
    <submittedName>
        <fullName evidence="1">26s proteasome non-atpase regulatory subunit 3/cop9 signalosome complex subunit 3</fullName>
    </submittedName>
</protein>
<gene>
    <name evidence="1" type="ORF">MML48_1g01827</name>
</gene>
<evidence type="ECO:0000313" key="1">
    <source>
        <dbReference type="EMBL" id="KAI4472140.1"/>
    </source>
</evidence>
<dbReference type="EMBL" id="CM043015">
    <property type="protein sequence ID" value="KAI4472140.1"/>
    <property type="molecule type" value="Genomic_DNA"/>
</dbReference>
<comment type="caution">
    <text evidence="1">The sequence shown here is derived from an EMBL/GenBank/DDBJ whole genome shotgun (WGS) entry which is preliminary data.</text>
</comment>
<dbReference type="Proteomes" id="UP001056778">
    <property type="component" value="Chromosome 1"/>
</dbReference>
<keyword evidence="2" id="KW-1185">Reference proteome</keyword>
<evidence type="ECO:0000313" key="2">
    <source>
        <dbReference type="Proteomes" id="UP001056778"/>
    </source>
</evidence>
<sequence>MASALEQFVNTVRNLSSQGKYGCKYESGLEVISLLCSIYLGNYRELCDYLGKSNEVLLKNAPHLDNVLETLDLQQHSLGVLSVLCAKFNLPNSGNTTDNKFVQAQDFINGCNGEQIRLVPDLFFAVSELCHSLTAYLIEQKQPMKGILLLKKAISKLQLYDSQLTSIHADLCQLCLLAKCFKPALQVLNVDITGICQEGSHGPNSAQFDAKYYLLYFYYGGMIYLAVRNLDRSLYFLEVAITTPAHAVSHIMLEAYKKYILVSLLLHGKVQMIPKYTSQVVNRFIKPLSQPYHDLANAFASNNSVELNAVLNKHTEAFSRDHNLGLVKQVMTVMFKKNIQRLTKTFLTLSLSDVASRVGLPGPADAERYILHMIEDEQIYATINQKDGMVVFRDEPEKYGGPEVLKNLETQLALCMELDRQILAMDEEIQVNPQYVKKASGMQDEEQPSKSTYAM</sequence>
<organism evidence="1 2">
    <name type="scientific">Holotrichia oblita</name>
    <name type="common">Chafer beetle</name>
    <dbReference type="NCBI Taxonomy" id="644536"/>
    <lineage>
        <taxon>Eukaryota</taxon>
        <taxon>Metazoa</taxon>
        <taxon>Ecdysozoa</taxon>
        <taxon>Arthropoda</taxon>
        <taxon>Hexapoda</taxon>
        <taxon>Insecta</taxon>
        <taxon>Pterygota</taxon>
        <taxon>Neoptera</taxon>
        <taxon>Endopterygota</taxon>
        <taxon>Coleoptera</taxon>
        <taxon>Polyphaga</taxon>
        <taxon>Scarabaeiformia</taxon>
        <taxon>Scarabaeidae</taxon>
        <taxon>Melolonthinae</taxon>
        <taxon>Holotrichia</taxon>
    </lineage>
</organism>
<proteinExistence type="predicted"/>
<name>A0ACB9TZI3_HOLOL</name>